<dbReference type="SMART" id="SM00382">
    <property type="entry name" value="AAA"/>
    <property type="match status" value="1"/>
</dbReference>
<dbReference type="AlphaFoldDB" id="A0A210QQS4"/>
<proteinExistence type="inferred from homology"/>
<evidence type="ECO:0000313" key="13">
    <source>
        <dbReference type="Proteomes" id="UP000242188"/>
    </source>
</evidence>
<evidence type="ECO:0000256" key="2">
    <source>
        <dbReference type="ARBA" id="ARBA00022705"/>
    </source>
</evidence>
<feature type="region of interest" description="Disordered" evidence="10">
    <location>
        <begin position="825"/>
        <end position="858"/>
    </location>
</feature>
<dbReference type="Gene3D" id="3.40.50.300">
    <property type="entry name" value="P-loop containing nucleotide triphosphate hydrolases"/>
    <property type="match status" value="1"/>
</dbReference>
<organism evidence="12 13">
    <name type="scientific">Mizuhopecten yessoensis</name>
    <name type="common">Japanese scallop</name>
    <name type="synonym">Patinopecten yessoensis</name>
    <dbReference type="NCBI Taxonomy" id="6573"/>
    <lineage>
        <taxon>Eukaryota</taxon>
        <taxon>Metazoa</taxon>
        <taxon>Spiralia</taxon>
        <taxon>Lophotrochozoa</taxon>
        <taxon>Mollusca</taxon>
        <taxon>Bivalvia</taxon>
        <taxon>Autobranchia</taxon>
        <taxon>Pteriomorphia</taxon>
        <taxon>Pectinida</taxon>
        <taxon>Pectinoidea</taxon>
        <taxon>Pectinidae</taxon>
        <taxon>Mizuhopecten</taxon>
    </lineage>
</organism>
<evidence type="ECO:0000256" key="9">
    <source>
        <dbReference type="SAM" id="Coils"/>
    </source>
</evidence>
<feature type="compositionally biased region" description="Basic and acidic residues" evidence="10">
    <location>
        <begin position="38"/>
        <end position="47"/>
    </location>
</feature>
<feature type="compositionally biased region" description="Low complexity" evidence="10">
    <location>
        <begin position="836"/>
        <end position="849"/>
    </location>
</feature>
<evidence type="ECO:0000256" key="10">
    <source>
        <dbReference type="SAM" id="MobiDB-lite"/>
    </source>
</evidence>
<dbReference type="GO" id="GO:0005524">
    <property type="term" value="F:ATP binding"/>
    <property type="evidence" value="ECO:0007669"/>
    <property type="project" value="UniProtKB-KW"/>
</dbReference>
<dbReference type="GO" id="GO:0003677">
    <property type="term" value="F:DNA binding"/>
    <property type="evidence" value="ECO:0007669"/>
    <property type="project" value="UniProtKB-KW"/>
</dbReference>
<feature type="region of interest" description="Disordered" evidence="10">
    <location>
        <begin position="114"/>
        <end position="141"/>
    </location>
</feature>
<dbReference type="CDD" id="cd00009">
    <property type="entry name" value="AAA"/>
    <property type="match status" value="1"/>
</dbReference>
<dbReference type="InterPro" id="IPR003593">
    <property type="entry name" value="AAA+_ATPase"/>
</dbReference>
<dbReference type="InterPro" id="IPR027417">
    <property type="entry name" value="P-loop_NTPase"/>
</dbReference>
<dbReference type="CDD" id="cd18140">
    <property type="entry name" value="HLD_clamp_RFC"/>
    <property type="match status" value="1"/>
</dbReference>
<evidence type="ECO:0000256" key="8">
    <source>
        <dbReference type="ARBA" id="ARBA00043975"/>
    </source>
</evidence>
<evidence type="ECO:0000256" key="6">
    <source>
        <dbReference type="ARBA" id="ARBA00023242"/>
    </source>
</evidence>
<keyword evidence="9" id="KW-0175">Coiled coil</keyword>
<feature type="domain" description="AAA+ ATPase" evidence="11">
    <location>
        <begin position="363"/>
        <end position="503"/>
    </location>
</feature>
<feature type="coiled-coil region" evidence="9">
    <location>
        <begin position="228"/>
        <end position="260"/>
    </location>
</feature>
<dbReference type="InterPro" id="IPR047854">
    <property type="entry name" value="RFC_lid"/>
</dbReference>
<dbReference type="PANTHER" id="PTHR46765:SF1">
    <property type="entry name" value="P-LOOP CONTAINING NUCLEOSIDE TRIPHOSPHATE HYDROLASES SUPERFAMILY PROTEIN"/>
    <property type="match status" value="1"/>
</dbReference>
<dbReference type="Gene3D" id="1.10.8.60">
    <property type="match status" value="1"/>
</dbReference>
<feature type="compositionally biased region" description="Basic and acidic residues" evidence="10">
    <location>
        <begin position="825"/>
        <end position="835"/>
    </location>
</feature>
<evidence type="ECO:0000259" key="11">
    <source>
        <dbReference type="SMART" id="SM00382"/>
    </source>
</evidence>
<dbReference type="Pfam" id="PF00004">
    <property type="entry name" value="AAA"/>
    <property type="match status" value="1"/>
</dbReference>
<reference evidence="12 13" key="1">
    <citation type="journal article" date="2017" name="Nat. Ecol. Evol.">
        <title>Scallop genome provides insights into evolution of bilaterian karyotype and development.</title>
        <authorList>
            <person name="Wang S."/>
            <person name="Zhang J."/>
            <person name="Jiao W."/>
            <person name="Li J."/>
            <person name="Xun X."/>
            <person name="Sun Y."/>
            <person name="Guo X."/>
            <person name="Huan P."/>
            <person name="Dong B."/>
            <person name="Zhang L."/>
            <person name="Hu X."/>
            <person name="Sun X."/>
            <person name="Wang J."/>
            <person name="Zhao C."/>
            <person name="Wang Y."/>
            <person name="Wang D."/>
            <person name="Huang X."/>
            <person name="Wang R."/>
            <person name="Lv J."/>
            <person name="Li Y."/>
            <person name="Zhang Z."/>
            <person name="Liu B."/>
            <person name="Lu W."/>
            <person name="Hui Y."/>
            <person name="Liang J."/>
            <person name="Zhou Z."/>
            <person name="Hou R."/>
            <person name="Li X."/>
            <person name="Liu Y."/>
            <person name="Li H."/>
            <person name="Ning X."/>
            <person name="Lin Y."/>
            <person name="Zhao L."/>
            <person name="Xing Q."/>
            <person name="Dou J."/>
            <person name="Li Y."/>
            <person name="Mao J."/>
            <person name="Guo H."/>
            <person name="Dou H."/>
            <person name="Li T."/>
            <person name="Mu C."/>
            <person name="Jiang W."/>
            <person name="Fu Q."/>
            <person name="Fu X."/>
            <person name="Miao Y."/>
            <person name="Liu J."/>
            <person name="Yu Q."/>
            <person name="Li R."/>
            <person name="Liao H."/>
            <person name="Li X."/>
            <person name="Kong Y."/>
            <person name="Jiang Z."/>
            <person name="Chourrout D."/>
            <person name="Li R."/>
            <person name="Bao Z."/>
        </authorList>
    </citation>
    <scope>NUCLEOTIDE SEQUENCE [LARGE SCALE GENOMIC DNA]</scope>
    <source>
        <strain evidence="12 13">PY_sf001</strain>
    </source>
</reference>
<dbReference type="FunFam" id="3.40.50.300:FF:001083">
    <property type="entry name" value="Chromosome transmission fidelity factor 18"/>
    <property type="match status" value="1"/>
</dbReference>
<keyword evidence="13" id="KW-1185">Reference proteome</keyword>
<keyword evidence="7" id="KW-0131">Cell cycle</keyword>
<comment type="subcellular location">
    <subcellularLocation>
        <location evidence="1">Nucleus</location>
    </subcellularLocation>
</comment>
<accession>A0A210QQS4</accession>
<dbReference type="GO" id="GO:0006260">
    <property type="term" value="P:DNA replication"/>
    <property type="evidence" value="ECO:0007669"/>
    <property type="project" value="UniProtKB-KW"/>
</dbReference>
<dbReference type="OrthoDB" id="2195431at2759"/>
<dbReference type="EMBL" id="NEDP02002358">
    <property type="protein sequence ID" value="OWF51090.1"/>
    <property type="molecule type" value="Genomic_DNA"/>
</dbReference>
<evidence type="ECO:0000256" key="4">
    <source>
        <dbReference type="ARBA" id="ARBA00022840"/>
    </source>
</evidence>
<keyword evidence="5" id="KW-0238">DNA-binding</keyword>
<evidence type="ECO:0000256" key="1">
    <source>
        <dbReference type="ARBA" id="ARBA00004123"/>
    </source>
</evidence>
<keyword evidence="4" id="KW-0067">ATP-binding</keyword>
<keyword evidence="3" id="KW-0547">Nucleotide-binding</keyword>
<evidence type="ECO:0000313" key="12">
    <source>
        <dbReference type="EMBL" id="OWF51090.1"/>
    </source>
</evidence>
<sequence>MEEEFDFDYADELDAMEDFEAPSYSPQKSKRTLCFETPKSKTGKEDLNDSINLTPLESPADPVNGSLFHSPSKTPKTRLSRSEKRGRSQDEFTLLSDDEDIYEMSLPSLDVPARKRPRLSDAKEIKGPDDGDDIAPPVSPSAEDKILAIRTKKNVVNGNESTQRNITQDYDFERKRVFRRIPSGDFVGTTGYEGQKVYMKIKDEIEQDIEFSNVGKSVKKTQLLAVSLDELKDQLEIERQQKLMEEAERLTQEIHSNLREDNLDGSEADDEDEITDNVQSDSKGLLWVEKYAPVQYTDLLSEELINRTLLHWLKLWDHVVFNKEVSTKLKDKNKKKGNDKDFKKKKFGADLLEEELDKFNRPVQKVALLNGPPGLGKTTLAHILARHAGYNMVEINASDDRSVDVFKTKIEAATQMKSVLEADPRPNCLVIDEIDGAPQPAINMLLNLIKKTDEGSGKKKEGGILLRPIICICNDQYVPSLRLLRQNAMVITFPQTEPAKLASRLYEVTRKESLKADMNSLLALCEKTDNDIRSCLNTLQFIHRHCKELSIRLIQTMNVGQKDSQRSLFSVWNDIFTLPRPKRNRFLNINDLKNEEWKVNNTSDAARFQNVLQATYSSGEYEKVIQGLFENYLECKYKDPKMEGLNFALDWLCFVDRTNQYIAHKQDYCLLPYIPYVTVTFHMLFASNQAPRIQYPHSQYEASVKLTKSQNLVTAMMTDMIPSVRKYLDQGKTVLEVLPPLMDIIMPTLRPINTQLYSTREKEELAQLIRIMIAYNMTYLQEKSPDGQYIYSLDPKVDEVVKFLGMKQQRQLTYAAKQLIARETSERSVGEEVSRNRGGSTSLSSSNQSKTDEAFIPNHKRRLDPKAVSVAPEEVIVRDFFGRIIKRKTPEAKPKQTAGGEEVKKKKNVLNTDVWFHFKGGFSNAVRRNVRVQDFL</sequence>
<evidence type="ECO:0000256" key="5">
    <source>
        <dbReference type="ARBA" id="ARBA00023125"/>
    </source>
</evidence>
<dbReference type="STRING" id="6573.A0A210QQS4"/>
<feature type="compositionally biased region" description="Basic and acidic residues" evidence="10">
    <location>
        <begin position="80"/>
        <end position="90"/>
    </location>
</feature>
<feature type="region of interest" description="Disordered" evidence="10">
    <location>
        <begin position="17"/>
        <end position="92"/>
    </location>
</feature>
<protein>
    <submittedName>
        <fullName evidence="12">Chromosome transmission fidelity protein 18-like</fullName>
    </submittedName>
</protein>
<comment type="caution">
    <text evidence="12">The sequence shown here is derived from an EMBL/GenBank/DDBJ whole genome shotgun (WGS) entry which is preliminary data.</text>
</comment>
<dbReference type="Proteomes" id="UP000242188">
    <property type="component" value="Unassembled WGS sequence"/>
</dbReference>
<evidence type="ECO:0000256" key="3">
    <source>
        <dbReference type="ARBA" id="ARBA00022741"/>
    </source>
</evidence>
<comment type="similarity">
    <text evidence="8">Belongs to the activator 1 small subunits family. CTF18 subfamily.</text>
</comment>
<dbReference type="SUPFAM" id="SSF52540">
    <property type="entry name" value="P-loop containing nucleoside triphosphate hydrolases"/>
    <property type="match status" value="1"/>
</dbReference>
<name>A0A210QQS4_MIZYE</name>
<dbReference type="PANTHER" id="PTHR46765">
    <property type="entry name" value="P-LOOP CONTAINING NUCLEOSIDE TRIPHOSPHATE HYDROLASES SUPERFAMILY PROTEIN"/>
    <property type="match status" value="1"/>
</dbReference>
<gene>
    <name evidence="12" type="ORF">KP79_PYT05076</name>
</gene>
<dbReference type="InterPro" id="IPR053016">
    <property type="entry name" value="CTF18-RFC_complex"/>
</dbReference>
<keyword evidence="2" id="KW-0235">DNA replication</keyword>
<dbReference type="InterPro" id="IPR003959">
    <property type="entry name" value="ATPase_AAA_core"/>
</dbReference>
<dbReference type="GO" id="GO:0016887">
    <property type="term" value="F:ATP hydrolysis activity"/>
    <property type="evidence" value="ECO:0007669"/>
    <property type="project" value="InterPro"/>
</dbReference>
<evidence type="ECO:0000256" key="7">
    <source>
        <dbReference type="ARBA" id="ARBA00023306"/>
    </source>
</evidence>
<keyword evidence="6" id="KW-0539">Nucleus</keyword>
<feature type="compositionally biased region" description="Basic and acidic residues" evidence="10">
    <location>
        <begin position="118"/>
        <end position="129"/>
    </location>
</feature>
<dbReference type="GO" id="GO:0005634">
    <property type="term" value="C:nucleus"/>
    <property type="evidence" value="ECO:0007669"/>
    <property type="project" value="UniProtKB-SubCell"/>
</dbReference>